<keyword evidence="3" id="KW-0813">Transport</keyword>
<dbReference type="OMA" id="YIRSREY"/>
<dbReference type="HOGENOM" id="CLU_005836_1_0_1"/>
<accession>A0A8U0WP17</accession>
<proteinExistence type="inferred from homology"/>
<dbReference type="GeneID" id="3407291"/>
<dbReference type="GO" id="GO:0005770">
    <property type="term" value="C:late endosome"/>
    <property type="evidence" value="ECO:0000318"/>
    <property type="project" value="GO_Central"/>
</dbReference>
<dbReference type="Gene3D" id="1.25.40.660">
    <property type="entry name" value="Vacuolar protein sorting-associated protein 35, helical subcomplex Vps35-C"/>
    <property type="match status" value="1"/>
</dbReference>
<organism evidence="7 8">
    <name type="scientific">Entamoeba histolytica (strain ATCC 30459 / HM-1:IMSS / ABRM)</name>
    <dbReference type="NCBI Taxonomy" id="294381"/>
    <lineage>
        <taxon>Eukaryota</taxon>
        <taxon>Amoebozoa</taxon>
        <taxon>Evosea</taxon>
        <taxon>Archamoebae</taxon>
        <taxon>Mastigamoebida</taxon>
        <taxon>Entamoebidae</taxon>
        <taxon>Entamoeba</taxon>
    </lineage>
</organism>
<gene>
    <name evidence="7" type="ORF">EHI_002990</name>
</gene>
<dbReference type="Pfam" id="PF03635">
    <property type="entry name" value="Vps35"/>
    <property type="match status" value="1"/>
</dbReference>
<dbReference type="InterPro" id="IPR042491">
    <property type="entry name" value="Vps35_C"/>
</dbReference>
<comment type="subcellular location">
    <subcellularLocation>
        <location evidence="1">Membrane</location>
        <topology evidence="1">Peripheral membrane protein</topology>
    </subcellularLocation>
</comment>
<dbReference type="GO" id="GO:0030906">
    <property type="term" value="C:retromer, cargo-selective complex"/>
    <property type="evidence" value="ECO:0007669"/>
    <property type="project" value="InterPro"/>
</dbReference>
<evidence type="ECO:0000256" key="4">
    <source>
        <dbReference type="ARBA" id="ARBA00022927"/>
    </source>
</evidence>
<evidence type="ECO:0000313" key="7">
    <source>
        <dbReference type="EMBL" id="EAL47581.2"/>
    </source>
</evidence>
<comment type="similarity">
    <text evidence="2">Belongs to the VPS35 family.</text>
</comment>
<dbReference type="GO" id="GO:0005829">
    <property type="term" value="C:cytosol"/>
    <property type="evidence" value="ECO:0007669"/>
    <property type="project" value="GOC"/>
</dbReference>
<feature type="coiled-coil region" evidence="6">
    <location>
        <begin position="664"/>
        <end position="733"/>
    </location>
</feature>
<keyword evidence="6" id="KW-0175">Coiled coil</keyword>
<evidence type="ECO:0000256" key="5">
    <source>
        <dbReference type="ARBA" id="ARBA00023136"/>
    </source>
</evidence>
<evidence type="ECO:0000313" key="8">
    <source>
        <dbReference type="Proteomes" id="UP000001926"/>
    </source>
</evidence>
<dbReference type="KEGG" id="ehi:EHI_002990"/>
<dbReference type="GO" id="GO:0030904">
    <property type="term" value="C:retromer complex"/>
    <property type="evidence" value="ECO:0000318"/>
    <property type="project" value="GO_Central"/>
</dbReference>
<reference evidence="7" key="2">
    <citation type="submission" date="2007-03" db="EMBL/GenBank/DDBJ databases">
        <authorList>
            <person name="Lorenzi H."/>
            <person name="Amedeo P."/>
            <person name="Inman J."/>
            <person name="Schobel S."/>
            <person name="Caler E."/>
        </authorList>
    </citation>
    <scope>GENOME REANNOTATION</scope>
    <source>
        <strain evidence="7">HM-1:IMSS</strain>
    </source>
</reference>
<keyword evidence="4" id="KW-0653">Protein transport</keyword>
<dbReference type="PANTHER" id="PTHR11099:SF0">
    <property type="entry name" value="VACUOLAR PROTEIN SORTING-ASSOCIATED PROTEIN 35"/>
    <property type="match status" value="1"/>
</dbReference>
<dbReference type="EMBL" id="DS571409">
    <property type="protein sequence ID" value="EAL47581.2"/>
    <property type="molecule type" value="Genomic_DNA"/>
</dbReference>
<dbReference type="GO" id="GO:0042147">
    <property type="term" value="P:retrograde transport, endosome to Golgi"/>
    <property type="evidence" value="ECO:0000318"/>
    <property type="project" value="GO_Central"/>
</dbReference>
<dbReference type="InterPro" id="IPR005378">
    <property type="entry name" value="Vps35"/>
</dbReference>
<reference evidence="7" key="1">
    <citation type="journal article" date="2005" name="Nature">
        <title>The genome of the protist parasite Entamoeba histolytica.</title>
        <authorList>
            <person name="Loftus B."/>
            <person name="Anderson I."/>
            <person name="Davies R."/>
            <person name="Alsmark U.C."/>
            <person name="Samuelson J."/>
            <person name="Amedeo P."/>
            <person name="Roncaglia P."/>
            <person name="Berriman M."/>
            <person name="Hirt R.P."/>
            <person name="Mann B.J."/>
            <person name="Nozaki T."/>
            <person name="Suh B."/>
            <person name="Pop M."/>
            <person name="Duchene M."/>
            <person name="Ackers J."/>
            <person name="Tannich E."/>
            <person name="Leippe M."/>
            <person name="Hofer M."/>
            <person name="Bruchhaus I."/>
            <person name="Willhoeft U."/>
            <person name="Bhattacharya A."/>
            <person name="Chillingworth T."/>
            <person name="Churcher C."/>
            <person name="Hance Z."/>
            <person name="Harris B."/>
            <person name="Harris D."/>
            <person name="Jagels K."/>
            <person name="Moule S."/>
            <person name="Mungall K."/>
            <person name="Ormond D."/>
            <person name="Squares R."/>
            <person name="Whitehead S."/>
            <person name="Quail M.A."/>
            <person name="Rabbinowitsch E."/>
            <person name="Norbertczak H."/>
            <person name="Price C."/>
            <person name="Wang Z."/>
            <person name="Guillen N."/>
            <person name="Gilchrist C."/>
            <person name="Stroup S.E."/>
            <person name="Bhattacharya S."/>
            <person name="Lohia A."/>
            <person name="Foster P.G."/>
            <person name="Sicheritz-Ponten T."/>
            <person name="Weber C."/>
            <person name="Singh U."/>
            <person name="Mukherjee C."/>
            <person name="El-Sayed N.M."/>
            <person name="Petri W.A.Jr."/>
            <person name="Clark C.G."/>
            <person name="Embley T.M."/>
            <person name="Barrell B."/>
            <person name="Fraser C.M."/>
            <person name="Hall N."/>
        </authorList>
    </citation>
    <scope>NUCLEOTIDE SEQUENCE [LARGE SCALE GENOMIC DNA]</scope>
    <source>
        <strain evidence="7">HM-1:IMSS</strain>
    </source>
</reference>
<dbReference type="GO" id="GO:0006886">
    <property type="term" value="P:intracellular protein transport"/>
    <property type="evidence" value="ECO:0000318"/>
    <property type="project" value="GO_Central"/>
</dbReference>
<dbReference type="SMR" id="A0A8U0WP17"/>
<dbReference type="AlphaFoldDB" id="A0A8U0WP17"/>
<keyword evidence="8" id="KW-1185">Reference proteome</keyword>
<evidence type="ECO:0000256" key="6">
    <source>
        <dbReference type="SAM" id="Coils"/>
    </source>
</evidence>
<dbReference type="RefSeq" id="XP_652967.2">
    <property type="nucleotide sequence ID" value="XM_647875.2"/>
</dbReference>
<protein>
    <submittedName>
        <fullName evidence="7">Vacuolar protein sorting 35</fullName>
    </submittedName>
</protein>
<dbReference type="FunFam" id="1.25.40.660:FF:000013">
    <property type="entry name" value="Vacuolar protein sorting 35"/>
    <property type="match status" value="1"/>
</dbReference>
<keyword evidence="5" id="KW-0472">Membrane</keyword>
<name>A0A8U0WP17_ENTH1</name>
<evidence type="ECO:0000256" key="3">
    <source>
        <dbReference type="ARBA" id="ARBA00022448"/>
    </source>
</evidence>
<dbReference type="OrthoDB" id="10258141at2759"/>
<evidence type="ECO:0000256" key="1">
    <source>
        <dbReference type="ARBA" id="ARBA00004170"/>
    </source>
</evidence>
<evidence type="ECO:0000256" key="2">
    <source>
        <dbReference type="ARBA" id="ARBA00006536"/>
    </source>
</evidence>
<dbReference type="Proteomes" id="UP000001926">
    <property type="component" value="Partially assembled WGS sequence"/>
</dbReference>
<dbReference type="PANTHER" id="PTHR11099">
    <property type="entry name" value="VACUOLAR SORTING PROTEIN 35"/>
    <property type="match status" value="1"/>
</dbReference>
<sequence length="757" mass="87161">MSRPQRDSVFYSEEEQGNEVKRILRVIDTESEIMNAALNNKDLSKAIGCCDTIGKELRTISLAPKNYYHLYLAAQNAFTPLFMFLKDEYEGSLLALYEQVQYIYYAVPRLYLMCCVGAAAVKRKAAAVNALMKDLVEMCRAVQHPTKGLFVRSYLMDMLKDKLPDGNTTGEGNGCLMDSVDFLLVNFIEMNKLTVRLQAGVRDKEKKVDEERQLLQLVSRNIQFLSNLEGMTYDIYRTSIMPRVMDQIISCGDLHAQEFLMDVVISAFPPHYHVGTLEELLRCFPSLHKQLDTRPLLLNLMKVLVNFIKSEETTLDPLTQRINIFQIFSTMLVNICKKRSVIAADFLAIMAQFEELQMAWYKDDYTRCYKQTATIYEMVSNYLPETGLDQYAITHLMRLLQLSLTSFGVKEMLNIYGFRNSISLLPYSKRKTLASDIVTRCVTLNELIETKEYASNMLEVIIDLISKVQDQPDDIKEEEIGVDVENACRLLPLIGGDAEMFESILTLFKDKMTGDAIRIKYLAAPLIFVALRRRKEEKSVKFIFSFVLAISKMVAKLEHYVLAFKLSLYCGIGACEAGIEKYMYFFKNAFELYENIPESKIQQECITMAIGVLTTLKLTKEDFIVIRDMIMKTVKYLIKTPMRCEMMCKIASLDIKNNSNVEDKEHCIDTLNKARKEIERIIDEEEKKKVLIMFVNYYIYFFPLLDQITADQITQIITEIKENKEQLDDAQTTIFTNIMNSITISAQENTKFADIQL</sequence>